<feature type="compositionally biased region" description="Basic residues" evidence="1">
    <location>
        <begin position="56"/>
        <end position="65"/>
    </location>
</feature>
<feature type="compositionally biased region" description="Basic residues" evidence="1">
    <location>
        <begin position="141"/>
        <end position="178"/>
    </location>
</feature>
<organism evidence="2">
    <name type="scientific">marine metagenome</name>
    <dbReference type="NCBI Taxonomy" id="408172"/>
    <lineage>
        <taxon>unclassified sequences</taxon>
        <taxon>metagenomes</taxon>
        <taxon>ecological metagenomes</taxon>
    </lineage>
</organism>
<dbReference type="Pfam" id="PF07813">
    <property type="entry name" value="LTXXQ"/>
    <property type="match status" value="1"/>
</dbReference>
<proteinExistence type="predicted"/>
<dbReference type="GO" id="GO:0042597">
    <property type="term" value="C:periplasmic space"/>
    <property type="evidence" value="ECO:0007669"/>
    <property type="project" value="InterPro"/>
</dbReference>
<name>A0A382QI26_9ZZZZ</name>
<accession>A0A382QI26</accession>
<protein>
    <recommendedName>
        <fullName evidence="3">Periplasmic heavy metal sensor</fullName>
    </recommendedName>
</protein>
<dbReference type="EMBL" id="UINC01114365">
    <property type="protein sequence ID" value="SVC84618.1"/>
    <property type="molecule type" value="Genomic_DNA"/>
</dbReference>
<dbReference type="Gene3D" id="1.20.120.1490">
    <property type="match status" value="1"/>
</dbReference>
<dbReference type="InterPro" id="IPR012899">
    <property type="entry name" value="LTXXQ"/>
</dbReference>
<feature type="compositionally biased region" description="Basic residues" evidence="1">
    <location>
        <begin position="121"/>
        <end position="131"/>
    </location>
</feature>
<reference evidence="2" key="1">
    <citation type="submission" date="2018-05" db="EMBL/GenBank/DDBJ databases">
        <authorList>
            <person name="Lanie J.A."/>
            <person name="Ng W.-L."/>
            <person name="Kazmierczak K.M."/>
            <person name="Andrzejewski T.M."/>
            <person name="Davidsen T.M."/>
            <person name="Wayne K.J."/>
            <person name="Tettelin H."/>
            <person name="Glass J.I."/>
            <person name="Rusch D."/>
            <person name="Podicherti R."/>
            <person name="Tsui H.-C.T."/>
            <person name="Winkler M.E."/>
        </authorList>
    </citation>
    <scope>NUCLEOTIDE SEQUENCE</scope>
</reference>
<feature type="compositionally biased region" description="Basic residues" evidence="1">
    <location>
        <begin position="94"/>
        <end position="106"/>
    </location>
</feature>
<dbReference type="CDD" id="cd09916">
    <property type="entry name" value="CpxP_like"/>
    <property type="match status" value="1"/>
</dbReference>
<sequence>MLALKSRLAIMTTLSFLCALIFTIPVSAQSGSGGVIDLKGTGSTGSFSYDESGHKPPAHQAKHRKSEGSKSKASSLGSKDYTHHISGSNSGKAHSPHVKSGHGFSRKKSEGSKSKSYSHSPHGKSKHSYGHNKHEGSKSKSYSHGKSGHGKSHHAYKGGHGKSYGHKRSASHGGHHKSPFQHVMYYKKKLGLTGAQIQAMKGLDFEYKKKRIQAKADHDIAHMELKLHVHSGKVDESKIRAAGAKIVAAKSNKILAMIEAKIQLLNLLTAEQRQKMAKMH</sequence>
<evidence type="ECO:0000313" key="2">
    <source>
        <dbReference type="EMBL" id="SVC84618.1"/>
    </source>
</evidence>
<gene>
    <name evidence="2" type="ORF">METZ01_LOCUS337472</name>
</gene>
<dbReference type="AlphaFoldDB" id="A0A382QI26"/>
<evidence type="ECO:0000256" key="1">
    <source>
        <dbReference type="SAM" id="MobiDB-lite"/>
    </source>
</evidence>
<feature type="region of interest" description="Disordered" evidence="1">
    <location>
        <begin position="46"/>
        <end position="178"/>
    </location>
</feature>
<evidence type="ECO:0008006" key="3">
    <source>
        <dbReference type="Google" id="ProtNLM"/>
    </source>
</evidence>